<comment type="caution">
    <text evidence="3">The sequence shown here is derived from an EMBL/GenBank/DDBJ whole genome shotgun (WGS) entry which is preliminary data.</text>
</comment>
<evidence type="ECO:0000313" key="4">
    <source>
        <dbReference type="Proteomes" id="UP000245119"/>
    </source>
</evidence>
<dbReference type="Proteomes" id="UP000245119">
    <property type="component" value="Linkage Group LG11"/>
</dbReference>
<evidence type="ECO:0008006" key="5">
    <source>
        <dbReference type="Google" id="ProtNLM"/>
    </source>
</evidence>
<dbReference type="Gene3D" id="1.20.1070.10">
    <property type="entry name" value="Rhodopsin 7-helix transmembrane proteins"/>
    <property type="match status" value="1"/>
</dbReference>
<dbReference type="SUPFAM" id="SSF81321">
    <property type="entry name" value="Family A G protein-coupled receptor-like"/>
    <property type="match status" value="1"/>
</dbReference>
<evidence type="ECO:0000256" key="1">
    <source>
        <dbReference type="SAM" id="MobiDB-lite"/>
    </source>
</evidence>
<feature type="region of interest" description="Disordered" evidence="1">
    <location>
        <begin position="1"/>
        <end position="21"/>
    </location>
</feature>
<keyword evidence="2" id="KW-1133">Transmembrane helix</keyword>
<evidence type="ECO:0000256" key="2">
    <source>
        <dbReference type="SAM" id="Phobius"/>
    </source>
</evidence>
<keyword evidence="2" id="KW-0812">Transmembrane</keyword>
<feature type="transmembrane region" description="Helical" evidence="2">
    <location>
        <begin position="152"/>
        <end position="173"/>
    </location>
</feature>
<dbReference type="AlphaFoldDB" id="A0A2T7NMV5"/>
<keyword evidence="2" id="KW-0472">Membrane</keyword>
<feature type="compositionally biased region" description="Low complexity" evidence="1">
    <location>
        <begin position="1"/>
        <end position="13"/>
    </location>
</feature>
<accession>A0A2T7NMV5</accession>
<reference evidence="3 4" key="1">
    <citation type="submission" date="2018-04" db="EMBL/GenBank/DDBJ databases">
        <title>The genome of golden apple snail Pomacea canaliculata provides insight into stress tolerance and invasive adaptation.</title>
        <authorList>
            <person name="Liu C."/>
            <person name="Liu B."/>
            <person name="Ren Y."/>
            <person name="Zhang Y."/>
            <person name="Wang H."/>
            <person name="Li S."/>
            <person name="Jiang F."/>
            <person name="Yin L."/>
            <person name="Zhang G."/>
            <person name="Qian W."/>
            <person name="Fan W."/>
        </authorList>
    </citation>
    <scope>NUCLEOTIDE SEQUENCE [LARGE SCALE GENOMIC DNA]</scope>
    <source>
        <strain evidence="3">SZHN2017</strain>
        <tissue evidence="3">Muscle</tissue>
    </source>
</reference>
<keyword evidence="4" id="KW-1185">Reference proteome</keyword>
<organism evidence="3 4">
    <name type="scientific">Pomacea canaliculata</name>
    <name type="common">Golden apple snail</name>
    <dbReference type="NCBI Taxonomy" id="400727"/>
    <lineage>
        <taxon>Eukaryota</taxon>
        <taxon>Metazoa</taxon>
        <taxon>Spiralia</taxon>
        <taxon>Lophotrochozoa</taxon>
        <taxon>Mollusca</taxon>
        <taxon>Gastropoda</taxon>
        <taxon>Caenogastropoda</taxon>
        <taxon>Architaenioglossa</taxon>
        <taxon>Ampullarioidea</taxon>
        <taxon>Ampullariidae</taxon>
        <taxon>Pomacea</taxon>
    </lineage>
</organism>
<feature type="transmembrane region" description="Helical" evidence="2">
    <location>
        <begin position="72"/>
        <end position="98"/>
    </location>
</feature>
<protein>
    <recommendedName>
        <fullName evidence="5">G-protein coupled receptors family 1 profile domain-containing protein</fullName>
    </recommendedName>
</protein>
<proteinExistence type="predicted"/>
<evidence type="ECO:0000313" key="3">
    <source>
        <dbReference type="EMBL" id="PVD22500.1"/>
    </source>
</evidence>
<sequence length="208" mass="23036">MNLLETTNTTLQNASSHNQVPDSGGLVSEGVLKTFLNYSTILSPFLATVCLVACFLNIAVNCKQRRDACTYYLLAMSVGDGVYLCCSMLGYLGAHIWGDTKREITMMNLYLNVLPTTISRNFAIVLNSLASLERFLVLVFPFKVSANLLNRFPRAVIVFVFGFTVLGHVSLGLEFQVAEVQPHTWGLEETDVHVCVKKQENAYVVSDL</sequence>
<name>A0A2T7NMV5_POMCA</name>
<gene>
    <name evidence="3" type="ORF">C0Q70_18314</name>
</gene>
<feature type="transmembrane region" description="Helical" evidence="2">
    <location>
        <begin position="41"/>
        <end position="60"/>
    </location>
</feature>
<dbReference type="EMBL" id="PZQS01000011">
    <property type="protein sequence ID" value="PVD22500.1"/>
    <property type="molecule type" value="Genomic_DNA"/>
</dbReference>